<comment type="caution">
    <text evidence="4">The sequence shown here is derived from an EMBL/GenBank/DDBJ whole genome shotgun (WGS) entry which is preliminary data.</text>
</comment>
<dbReference type="STRING" id="90262.A0A1X2IC35"/>
<dbReference type="Pfam" id="PF01553">
    <property type="entry name" value="Acyltransferase"/>
    <property type="match status" value="1"/>
</dbReference>
<keyword evidence="2" id="KW-0472">Membrane</keyword>
<accession>A0A1X2IC35</accession>
<feature type="transmembrane region" description="Helical" evidence="2">
    <location>
        <begin position="6"/>
        <end position="24"/>
    </location>
</feature>
<protein>
    <recommendedName>
        <fullName evidence="3">Phospholipid/glycerol acyltransferase domain-containing protein</fullName>
    </recommendedName>
</protein>
<organism evidence="4 5">
    <name type="scientific">Absidia repens</name>
    <dbReference type="NCBI Taxonomy" id="90262"/>
    <lineage>
        <taxon>Eukaryota</taxon>
        <taxon>Fungi</taxon>
        <taxon>Fungi incertae sedis</taxon>
        <taxon>Mucoromycota</taxon>
        <taxon>Mucoromycotina</taxon>
        <taxon>Mucoromycetes</taxon>
        <taxon>Mucorales</taxon>
        <taxon>Cunninghamellaceae</taxon>
        <taxon>Absidia</taxon>
    </lineage>
</organism>
<dbReference type="InterPro" id="IPR002123">
    <property type="entry name" value="Plipid/glycerol_acylTrfase"/>
</dbReference>
<evidence type="ECO:0000313" key="5">
    <source>
        <dbReference type="Proteomes" id="UP000193560"/>
    </source>
</evidence>
<dbReference type="CDD" id="cd07992">
    <property type="entry name" value="LPLAT_AAK14816-like"/>
    <property type="match status" value="1"/>
</dbReference>
<dbReference type="OrthoDB" id="2427554at2759"/>
<sequence length="685" mass="77640">MKQRSNVVYDCVLWIFNIMLDIFFREIRSRASHKVPLTGPVIFVAAPHANQFVDPLIVMRECHRRVSFLIAEKSMHQKGIGTLARLVHAIPVVRPQDMAESGAGRIHLLNAKTNPTLISGVDTRFLSQVRPQDTIILPKNTGKLQVVRVLSDTELEVKKWMDTSDPHHTSKLVSVLTKSEGTAYKCIPHVEQDSVYERVYDELNNGECITIFPEGGSHDRAEMLPFKAGVTIMALGAMAKYPGLDVKIVPCGLNYFHAHRFRSRAVIEFGNPITVPANLVEKFKNGGVEKREACGNLLDTIFYALKSVTVNASNDQTLMMIQAARRLYKPAANRKLHIAQVVDLNRRFVIGYNMYKDSPQVIELQQKVMAYNQLLKYHGLQDHQVPEINLREWRTFFLLLYRIMVLIVWGLLSFPGAILNLPIAIVAKIISTRKAREALAGSSVKISGRDVLATWKFLVGLVLIPTLYGLYTLIVLGLCLQTDWSWTVKLGLPLATWNMLPFISYASMRFGENGMDVYNFLTPFYFHDSSFRSLRPLYMALADPDSTSNLRLTREKLSQDITQLINEYGPRLFGDFDPSSGVYDSDPSENKQRVSELGEGGKTFSQIASEFVNNTAMDWLDDKNIFNWSRQEETDSSDETLYFLDKHGTISASTSDAEPYYRTGGSSLAFTKKRNERRKRRQSME</sequence>
<feature type="transmembrane region" description="Helical" evidence="2">
    <location>
        <begin position="399"/>
        <end position="418"/>
    </location>
</feature>
<dbReference type="PANTHER" id="PTHR31605">
    <property type="entry name" value="GLYCEROL-3-PHOSPHATE O-ACYLTRANSFERASE 1"/>
    <property type="match status" value="1"/>
</dbReference>
<reference evidence="4 5" key="1">
    <citation type="submission" date="2016-07" db="EMBL/GenBank/DDBJ databases">
        <title>Pervasive Adenine N6-methylation of Active Genes in Fungi.</title>
        <authorList>
            <consortium name="DOE Joint Genome Institute"/>
            <person name="Mondo S.J."/>
            <person name="Dannebaum R.O."/>
            <person name="Kuo R.C."/>
            <person name="Labutti K."/>
            <person name="Haridas S."/>
            <person name="Kuo A."/>
            <person name="Salamov A."/>
            <person name="Ahrendt S.R."/>
            <person name="Lipzen A."/>
            <person name="Sullivan W."/>
            <person name="Andreopoulos W.B."/>
            <person name="Clum A."/>
            <person name="Lindquist E."/>
            <person name="Daum C."/>
            <person name="Ramamoorthy G.K."/>
            <person name="Gryganskyi A."/>
            <person name="Culley D."/>
            <person name="Magnuson J.K."/>
            <person name="James T.Y."/>
            <person name="O'Malley M.A."/>
            <person name="Stajich J.E."/>
            <person name="Spatafora J.W."/>
            <person name="Visel A."/>
            <person name="Grigoriev I.V."/>
        </authorList>
    </citation>
    <scope>NUCLEOTIDE SEQUENCE [LARGE SCALE GENOMIC DNA]</scope>
    <source>
        <strain evidence="4 5">NRRL 1336</strain>
    </source>
</reference>
<dbReference type="PANTHER" id="PTHR31605:SF0">
    <property type="entry name" value="GLYCEROL-3-PHOSPHATE O-ACYLTRANSFERASE 1"/>
    <property type="match status" value="1"/>
</dbReference>
<feature type="domain" description="Phospholipid/glycerol acyltransferase" evidence="3">
    <location>
        <begin position="42"/>
        <end position="256"/>
    </location>
</feature>
<dbReference type="AlphaFoldDB" id="A0A1X2IC35"/>
<dbReference type="SUPFAM" id="SSF69593">
    <property type="entry name" value="Glycerol-3-phosphate (1)-acyltransferase"/>
    <property type="match status" value="1"/>
</dbReference>
<feature type="region of interest" description="Disordered" evidence="1">
    <location>
        <begin position="653"/>
        <end position="685"/>
    </location>
</feature>
<name>A0A1X2IC35_9FUNG</name>
<evidence type="ECO:0000256" key="1">
    <source>
        <dbReference type="SAM" id="MobiDB-lite"/>
    </source>
</evidence>
<gene>
    <name evidence="4" type="ORF">BCR42DRAFT_378933</name>
</gene>
<evidence type="ECO:0000259" key="3">
    <source>
        <dbReference type="SMART" id="SM00563"/>
    </source>
</evidence>
<dbReference type="InterPro" id="IPR052744">
    <property type="entry name" value="GPAT/DAPAT"/>
</dbReference>
<feature type="transmembrane region" description="Helical" evidence="2">
    <location>
        <begin position="457"/>
        <end position="480"/>
    </location>
</feature>
<feature type="compositionally biased region" description="Basic residues" evidence="1">
    <location>
        <begin position="671"/>
        <end position="685"/>
    </location>
</feature>
<dbReference type="GO" id="GO:0004366">
    <property type="term" value="F:glycerol-3-phosphate O-acyltransferase activity"/>
    <property type="evidence" value="ECO:0007669"/>
    <property type="project" value="TreeGrafter"/>
</dbReference>
<evidence type="ECO:0000313" key="4">
    <source>
        <dbReference type="EMBL" id="ORZ12831.1"/>
    </source>
</evidence>
<keyword evidence="2" id="KW-0812">Transmembrane</keyword>
<proteinExistence type="predicted"/>
<dbReference type="GO" id="GO:0008654">
    <property type="term" value="P:phospholipid biosynthetic process"/>
    <property type="evidence" value="ECO:0007669"/>
    <property type="project" value="TreeGrafter"/>
</dbReference>
<keyword evidence="5" id="KW-1185">Reference proteome</keyword>
<dbReference type="Proteomes" id="UP000193560">
    <property type="component" value="Unassembled WGS sequence"/>
</dbReference>
<dbReference type="GO" id="GO:0016287">
    <property type="term" value="F:glycerone-phosphate O-acyltransferase activity"/>
    <property type="evidence" value="ECO:0007669"/>
    <property type="project" value="TreeGrafter"/>
</dbReference>
<evidence type="ECO:0000256" key="2">
    <source>
        <dbReference type="SAM" id="Phobius"/>
    </source>
</evidence>
<keyword evidence="2" id="KW-1133">Transmembrane helix</keyword>
<dbReference type="EMBL" id="MCGE01000018">
    <property type="protein sequence ID" value="ORZ12831.1"/>
    <property type="molecule type" value="Genomic_DNA"/>
</dbReference>
<dbReference type="SMART" id="SM00563">
    <property type="entry name" value="PlsC"/>
    <property type="match status" value="1"/>
</dbReference>